<dbReference type="GO" id="GO:0019843">
    <property type="term" value="F:rRNA binding"/>
    <property type="evidence" value="ECO:0007669"/>
    <property type="project" value="UniProtKB-UniRule"/>
</dbReference>
<protein>
    <recommendedName>
        <fullName evidence="4">Large ribosomal subunit protein uL23</fullName>
    </recommendedName>
</protein>
<dbReference type="RefSeq" id="WP_109617315.1">
    <property type="nucleotide sequence ID" value="NZ_QGDO01000002.1"/>
</dbReference>
<dbReference type="OrthoDB" id="9797862at2"/>
<dbReference type="HAMAP" id="MF_01369_B">
    <property type="entry name" value="Ribosomal_uL23_B"/>
    <property type="match status" value="1"/>
</dbReference>
<dbReference type="Pfam" id="PF00276">
    <property type="entry name" value="Ribosomal_L23"/>
    <property type="match status" value="1"/>
</dbReference>
<comment type="function">
    <text evidence="4">One of the early assembly proteins it binds 23S rRNA. One of the proteins that surrounds the polypeptide exit tunnel on the outside of the ribosome. Forms the main docking site for trigger factor binding to the ribosome.</text>
</comment>
<organism evidence="5 6">
    <name type="scientific">Sediminitomix flava</name>
    <dbReference type="NCBI Taxonomy" id="379075"/>
    <lineage>
        <taxon>Bacteria</taxon>
        <taxon>Pseudomonadati</taxon>
        <taxon>Bacteroidota</taxon>
        <taxon>Cytophagia</taxon>
        <taxon>Cytophagales</taxon>
        <taxon>Flammeovirgaceae</taxon>
        <taxon>Sediminitomix</taxon>
    </lineage>
</organism>
<comment type="caution">
    <text evidence="5">The sequence shown here is derived from an EMBL/GenBank/DDBJ whole genome shotgun (WGS) entry which is preliminary data.</text>
</comment>
<evidence type="ECO:0000313" key="6">
    <source>
        <dbReference type="Proteomes" id="UP000245535"/>
    </source>
</evidence>
<keyword evidence="6" id="KW-1185">Reference proteome</keyword>
<evidence type="ECO:0000256" key="3">
    <source>
        <dbReference type="ARBA" id="ARBA00023274"/>
    </source>
</evidence>
<comment type="subunit">
    <text evidence="4">Part of the 50S ribosomal subunit. Contacts protein L29, and trigger factor when it is bound to the ribosome.</text>
</comment>
<keyword evidence="3 4" id="KW-0687">Ribonucleoprotein</keyword>
<dbReference type="Gene3D" id="3.30.70.330">
    <property type="match status" value="1"/>
</dbReference>
<evidence type="ECO:0000256" key="1">
    <source>
        <dbReference type="ARBA" id="ARBA00006700"/>
    </source>
</evidence>
<dbReference type="AlphaFoldDB" id="A0A315ZEB4"/>
<dbReference type="GO" id="GO:0005840">
    <property type="term" value="C:ribosome"/>
    <property type="evidence" value="ECO:0007669"/>
    <property type="project" value="UniProtKB-KW"/>
</dbReference>
<dbReference type="InterPro" id="IPR012678">
    <property type="entry name" value="Ribosomal_uL23/eL15/eS24_sf"/>
</dbReference>
<reference evidence="5 6" key="1">
    <citation type="submission" date="2018-03" db="EMBL/GenBank/DDBJ databases">
        <title>Genomic Encyclopedia of Archaeal and Bacterial Type Strains, Phase II (KMG-II): from individual species to whole genera.</title>
        <authorList>
            <person name="Goeker M."/>
        </authorList>
    </citation>
    <scope>NUCLEOTIDE SEQUENCE [LARGE SCALE GENOMIC DNA]</scope>
    <source>
        <strain evidence="5 6">DSM 28229</strain>
    </source>
</reference>
<dbReference type="GO" id="GO:0006412">
    <property type="term" value="P:translation"/>
    <property type="evidence" value="ECO:0007669"/>
    <property type="project" value="UniProtKB-UniRule"/>
</dbReference>
<dbReference type="GO" id="GO:1990904">
    <property type="term" value="C:ribonucleoprotein complex"/>
    <property type="evidence" value="ECO:0007669"/>
    <property type="project" value="UniProtKB-KW"/>
</dbReference>
<dbReference type="PANTHER" id="PTHR11620">
    <property type="entry name" value="60S RIBOSOMAL PROTEIN L23A"/>
    <property type="match status" value="1"/>
</dbReference>
<sequence>MQILIKPLVTEKIAEMNENGVYGFVVNKNANKIQIKQAIEAKYGVTVEKVNTVIMPAERKVKYTKTAILEGRTSAYKKAYVTVAEGDIIDVYENL</sequence>
<dbReference type="EMBL" id="QGDO01000002">
    <property type="protein sequence ID" value="PWJ43074.1"/>
    <property type="molecule type" value="Genomic_DNA"/>
</dbReference>
<comment type="similarity">
    <text evidence="1 4">Belongs to the universal ribosomal protein uL23 family.</text>
</comment>
<dbReference type="SUPFAM" id="SSF54189">
    <property type="entry name" value="Ribosomal proteins S24e, L23 and L15e"/>
    <property type="match status" value="1"/>
</dbReference>
<dbReference type="Proteomes" id="UP000245535">
    <property type="component" value="Unassembled WGS sequence"/>
</dbReference>
<gene>
    <name evidence="4" type="primary">rplW</name>
    <name evidence="5" type="ORF">BC781_102622</name>
</gene>
<dbReference type="NCBIfam" id="NF004363">
    <property type="entry name" value="PRK05738.2-4"/>
    <property type="match status" value="1"/>
</dbReference>
<dbReference type="InterPro" id="IPR012677">
    <property type="entry name" value="Nucleotide-bd_a/b_plait_sf"/>
</dbReference>
<evidence type="ECO:0000256" key="4">
    <source>
        <dbReference type="HAMAP-Rule" id="MF_01369"/>
    </source>
</evidence>
<name>A0A315ZEB4_SEDFL</name>
<keyword evidence="2 4" id="KW-0689">Ribosomal protein</keyword>
<dbReference type="InterPro" id="IPR013025">
    <property type="entry name" value="Ribosomal_uL23-like"/>
</dbReference>
<evidence type="ECO:0000256" key="2">
    <source>
        <dbReference type="ARBA" id="ARBA00022980"/>
    </source>
</evidence>
<evidence type="ECO:0000313" key="5">
    <source>
        <dbReference type="EMBL" id="PWJ43074.1"/>
    </source>
</evidence>
<keyword evidence="4" id="KW-0694">RNA-binding</keyword>
<keyword evidence="4" id="KW-0699">rRNA-binding</keyword>
<proteinExistence type="inferred from homology"/>
<accession>A0A315ZEB4</accession>
<dbReference type="GO" id="GO:0003735">
    <property type="term" value="F:structural constituent of ribosome"/>
    <property type="evidence" value="ECO:0007669"/>
    <property type="project" value="InterPro"/>
</dbReference>